<keyword evidence="2" id="KW-1185">Reference proteome</keyword>
<dbReference type="EMBL" id="RRYP01009150">
    <property type="protein sequence ID" value="TNV79270.1"/>
    <property type="molecule type" value="Genomic_DNA"/>
</dbReference>
<organism evidence="1 2">
    <name type="scientific">Halteria grandinella</name>
    <dbReference type="NCBI Taxonomy" id="5974"/>
    <lineage>
        <taxon>Eukaryota</taxon>
        <taxon>Sar</taxon>
        <taxon>Alveolata</taxon>
        <taxon>Ciliophora</taxon>
        <taxon>Intramacronucleata</taxon>
        <taxon>Spirotrichea</taxon>
        <taxon>Stichotrichia</taxon>
        <taxon>Sporadotrichida</taxon>
        <taxon>Halteriidae</taxon>
        <taxon>Halteria</taxon>
    </lineage>
</organism>
<comment type="caution">
    <text evidence="1">The sequence shown here is derived from an EMBL/GenBank/DDBJ whole genome shotgun (WGS) entry which is preliminary data.</text>
</comment>
<dbReference type="Proteomes" id="UP000785679">
    <property type="component" value="Unassembled WGS sequence"/>
</dbReference>
<reference evidence="1" key="1">
    <citation type="submission" date="2019-06" db="EMBL/GenBank/DDBJ databases">
        <authorList>
            <person name="Zheng W."/>
        </authorList>
    </citation>
    <scope>NUCLEOTIDE SEQUENCE</scope>
    <source>
        <strain evidence="1">QDHG01</strain>
    </source>
</reference>
<proteinExistence type="predicted"/>
<evidence type="ECO:0000313" key="2">
    <source>
        <dbReference type="Proteomes" id="UP000785679"/>
    </source>
</evidence>
<gene>
    <name evidence="1" type="ORF">FGO68_gene15433</name>
</gene>
<protein>
    <submittedName>
        <fullName evidence="1">Uncharacterized protein</fullName>
    </submittedName>
</protein>
<dbReference type="AlphaFoldDB" id="A0A8J8NS89"/>
<name>A0A8J8NS89_HALGN</name>
<evidence type="ECO:0000313" key="1">
    <source>
        <dbReference type="EMBL" id="TNV79270.1"/>
    </source>
</evidence>
<sequence>MIDGGDTLFSLRSQLDLMACTQSFSSLIFLFHRRYSLLTSIKDVQRSKAKLLIEGSHKSSKSRSVQTGKGQC</sequence>
<accession>A0A8J8NS89</accession>